<protein>
    <recommendedName>
        <fullName evidence="4">HTH TFE/IIEalpha-type domain-containing protein</fullName>
    </recommendedName>
</protein>
<evidence type="ECO:0000256" key="2">
    <source>
        <dbReference type="ARBA" id="ARBA00023163"/>
    </source>
</evidence>
<dbReference type="InterPro" id="IPR024550">
    <property type="entry name" value="TFIIEa/SarR/Rpc3_HTH_dom"/>
</dbReference>
<feature type="compositionally biased region" description="Acidic residues" evidence="3">
    <location>
        <begin position="332"/>
        <end position="345"/>
    </location>
</feature>
<evidence type="ECO:0000256" key="1">
    <source>
        <dbReference type="ARBA" id="ARBA00023015"/>
    </source>
</evidence>
<accession>A0A4E9EJJ9</accession>
<feature type="region of interest" description="Disordered" evidence="3">
    <location>
        <begin position="258"/>
        <end position="287"/>
    </location>
</feature>
<evidence type="ECO:0000259" key="4">
    <source>
        <dbReference type="PROSITE" id="PS51344"/>
    </source>
</evidence>
<proteinExistence type="predicted"/>
<feature type="compositionally biased region" description="Polar residues" evidence="3">
    <location>
        <begin position="266"/>
        <end position="283"/>
    </location>
</feature>
<gene>
    <name evidence="5" type="ORF">FUG_LOCUS511982</name>
</gene>
<dbReference type="InterPro" id="IPR039997">
    <property type="entry name" value="TFE"/>
</dbReference>
<dbReference type="PANTHER" id="PTHR13097">
    <property type="entry name" value="TRANSCRIPTION INITIATION FACTOR IIE, ALPHA SUBUNIT"/>
    <property type="match status" value="1"/>
</dbReference>
<organism evidence="5">
    <name type="scientific">Gibberella zeae</name>
    <name type="common">Wheat head blight fungus</name>
    <name type="synonym">Fusarium graminearum</name>
    <dbReference type="NCBI Taxonomy" id="5518"/>
    <lineage>
        <taxon>Eukaryota</taxon>
        <taxon>Fungi</taxon>
        <taxon>Dikarya</taxon>
        <taxon>Ascomycota</taxon>
        <taxon>Pezizomycotina</taxon>
        <taxon>Sordariomycetes</taxon>
        <taxon>Hypocreomycetidae</taxon>
        <taxon>Hypocreales</taxon>
        <taxon>Nectriaceae</taxon>
        <taxon>Fusarium</taxon>
    </lineage>
</organism>
<reference evidence="5" key="1">
    <citation type="submission" date="2019-04" db="EMBL/GenBank/DDBJ databases">
        <authorList>
            <person name="Melise S."/>
            <person name="Noan J."/>
            <person name="Okalmin O."/>
        </authorList>
    </citation>
    <scope>NUCLEOTIDE SEQUENCE</scope>
    <source>
        <strain evidence="5">FN9</strain>
    </source>
</reference>
<keyword evidence="1" id="KW-0805">Transcription regulation</keyword>
<dbReference type="EMBL" id="CAAKMV010000174">
    <property type="protein sequence ID" value="VIO63466.1"/>
    <property type="molecule type" value="Genomic_DNA"/>
</dbReference>
<name>A0A4E9EJJ9_GIBZA</name>
<keyword evidence="2" id="KW-0804">Transcription</keyword>
<dbReference type="InterPro" id="IPR017919">
    <property type="entry name" value="TFIIE/TFIIEa_HTH"/>
</dbReference>
<dbReference type="AlphaFoldDB" id="A0A4E9EJJ9"/>
<dbReference type="PROSITE" id="PS51344">
    <property type="entry name" value="HTH_TFE_IIE"/>
    <property type="match status" value="1"/>
</dbReference>
<evidence type="ECO:0000256" key="3">
    <source>
        <dbReference type="SAM" id="MobiDB-lite"/>
    </source>
</evidence>
<evidence type="ECO:0000313" key="5">
    <source>
        <dbReference type="EMBL" id="VIO63466.1"/>
    </source>
</evidence>
<feature type="compositionally biased region" description="Acidic residues" evidence="3">
    <location>
        <begin position="363"/>
        <end position="376"/>
    </location>
</feature>
<feature type="region of interest" description="Disordered" evidence="3">
    <location>
        <begin position="323"/>
        <end position="376"/>
    </location>
</feature>
<dbReference type="Pfam" id="PF02002">
    <property type="entry name" value="TFIIE_alpha"/>
    <property type="match status" value="1"/>
</dbReference>
<sequence>MDLAITLVKSVMRAFYQTREILVIDALILHEALRDDDLAYLMSINTKDLHKICGKLREDRFLVVHTRSELREGNPRPSNRTWYYIDYRSTIDAIKWRVYTIDKEVQGTTQVASEKKEYFCSHCKAEWTAMEVLDNAGPQGFLCHRCSHVLTFEADRTSTGHEQSTRLNDQFKFISELLPKIDAVHINECDFDRALAKARPVKRDETHQRAQTIAADAGANRPMAVKGLANTGPQSIAVNISTSDGLTEAEKAAEQARKEQIAKQNALPSWMSNSTVTGESFSASAPAAGTTPIIKKEGKDSESAAAPAANAQIDDIFEMIKAEQAAKQAQVESEEDDDDDEDEFEGVPAKRVKIEHEVKKEEDDGEDSDEIEFEDV</sequence>
<dbReference type="PANTHER" id="PTHR13097:SF7">
    <property type="entry name" value="GENERAL TRANSCRIPTION FACTOR IIE SUBUNIT 1"/>
    <property type="match status" value="1"/>
</dbReference>
<dbReference type="GO" id="GO:0005673">
    <property type="term" value="C:transcription factor TFIIE complex"/>
    <property type="evidence" value="ECO:0007669"/>
    <property type="project" value="TreeGrafter"/>
</dbReference>
<dbReference type="InterPro" id="IPR002853">
    <property type="entry name" value="TFIIE_asu"/>
</dbReference>
<dbReference type="GO" id="GO:0006367">
    <property type="term" value="P:transcription initiation at RNA polymerase II promoter"/>
    <property type="evidence" value="ECO:0007669"/>
    <property type="project" value="InterPro"/>
</dbReference>
<dbReference type="SMART" id="SM00531">
    <property type="entry name" value="TFIIE"/>
    <property type="match status" value="1"/>
</dbReference>
<feature type="domain" description="HTH TFE/IIEalpha-type" evidence="4">
    <location>
        <begin position="4"/>
        <end position="95"/>
    </location>
</feature>
<feature type="compositionally biased region" description="Basic and acidic residues" evidence="3">
    <location>
        <begin position="352"/>
        <end position="362"/>
    </location>
</feature>